<protein>
    <submittedName>
        <fullName evidence="2">Pentapeptide repeat protein</fullName>
    </submittedName>
</protein>
<dbReference type="PANTHER" id="PTHR14136:SF17">
    <property type="entry name" value="BTB_POZ DOMAIN-CONTAINING PROTEIN KCTD9"/>
    <property type="match status" value="1"/>
</dbReference>
<dbReference type="InterPro" id="IPR051082">
    <property type="entry name" value="Pentapeptide-BTB/POZ_domain"/>
</dbReference>
<dbReference type="AlphaFoldDB" id="A0A318K892"/>
<evidence type="ECO:0000313" key="2">
    <source>
        <dbReference type="EMBL" id="PXX66708.1"/>
    </source>
</evidence>
<evidence type="ECO:0000313" key="3">
    <source>
        <dbReference type="Proteomes" id="UP000247569"/>
    </source>
</evidence>
<dbReference type="InterPro" id="IPR001646">
    <property type="entry name" value="5peptide_repeat"/>
</dbReference>
<gene>
    <name evidence="2" type="ORF">DFR70_103458</name>
</gene>
<dbReference type="EMBL" id="QJKF01000003">
    <property type="protein sequence ID" value="PXX66708.1"/>
    <property type="molecule type" value="Genomic_DNA"/>
</dbReference>
<dbReference type="OrthoDB" id="9156136at2"/>
<organism evidence="2 3">
    <name type="scientific">Nocardia tenerifensis</name>
    <dbReference type="NCBI Taxonomy" id="228006"/>
    <lineage>
        <taxon>Bacteria</taxon>
        <taxon>Bacillati</taxon>
        <taxon>Actinomycetota</taxon>
        <taxon>Actinomycetes</taxon>
        <taxon>Mycobacteriales</taxon>
        <taxon>Nocardiaceae</taxon>
        <taxon>Nocardia</taxon>
    </lineage>
</organism>
<sequence>MRKPPTPNTASEIVGLYTEGRRDFHKASLDGADFSGLNLRGASFLYSSLRGANFTGASLTHVQFKGATLDAASMVRASINAADLIGASFCGADMTECDLTGAALNDANCTETKMTGVNFGNAQLSRAVFHGAKLNNIRLSSTTLADMDIGPFCTAEHVGHSNPSTIDARAVMKTYTSPRLKGFMIECGVPPIFAEYMIDCARALGEPLIGRLMQSTFISYGGPDAKFAAKLYEALKAHGAIVFYFPESATLGERIDNEIYRRLSEHDRVILICSRASLDRPGVLHEIQETFDREARDGGATYLLPIMLDNYVLTDWKKAHPALAERVGRRVVGDFRGADKSAAKFAAALNRLIDALKTSRPAV</sequence>
<keyword evidence="3" id="KW-1185">Reference proteome</keyword>
<name>A0A318K892_9NOCA</name>
<evidence type="ECO:0000259" key="1">
    <source>
        <dbReference type="Pfam" id="PF13676"/>
    </source>
</evidence>
<dbReference type="InterPro" id="IPR035897">
    <property type="entry name" value="Toll_tir_struct_dom_sf"/>
</dbReference>
<dbReference type="InterPro" id="IPR000157">
    <property type="entry name" value="TIR_dom"/>
</dbReference>
<dbReference type="SUPFAM" id="SSF141571">
    <property type="entry name" value="Pentapeptide repeat-like"/>
    <property type="match status" value="1"/>
</dbReference>
<dbReference type="Pfam" id="PF00805">
    <property type="entry name" value="Pentapeptide"/>
    <property type="match status" value="2"/>
</dbReference>
<reference evidence="2 3" key="1">
    <citation type="submission" date="2018-05" db="EMBL/GenBank/DDBJ databases">
        <title>Genomic Encyclopedia of Type Strains, Phase IV (KMG-IV): sequencing the most valuable type-strain genomes for metagenomic binning, comparative biology and taxonomic classification.</title>
        <authorList>
            <person name="Goeker M."/>
        </authorList>
    </citation>
    <scope>NUCLEOTIDE SEQUENCE [LARGE SCALE GENOMIC DNA]</scope>
    <source>
        <strain evidence="2 3">DSM 44704</strain>
    </source>
</reference>
<proteinExistence type="predicted"/>
<dbReference type="Proteomes" id="UP000247569">
    <property type="component" value="Unassembled WGS sequence"/>
</dbReference>
<dbReference type="GO" id="GO:0007165">
    <property type="term" value="P:signal transduction"/>
    <property type="evidence" value="ECO:0007669"/>
    <property type="project" value="InterPro"/>
</dbReference>
<accession>A0A318K892</accession>
<feature type="domain" description="TIR" evidence="1">
    <location>
        <begin position="217"/>
        <end position="345"/>
    </location>
</feature>
<dbReference type="PANTHER" id="PTHR14136">
    <property type="entry name" value="BTB_POZ DOMAIN-CONTAINING PROTEIN KCTD9"/>
    <property type="match status" value="1"/>
</dbReference>
<dbReference type="Pfam" id="PF13676">
    <property type="entry name" value="TIR_2"/>
    <property type="match status" value="1"/>
</dbReference>
<dbReference type="Gene3D" id="2.160.20.80">
    <property type="entry name" value="E3 ubiquitin-protein ligase SopA"/>
    <property type="match status" value="1"/>
</dbReference>
<dbReference type="RefSeq" id="WP_083894232.1">
    <property type="nucleotide sequence ID" value="NZ_QJKF01000003.1"/>
</dbReference>
<comment type="caution">
    <text evidence="2">The sequence shown here is derived from an EMBL/GenBank/DDBJ whole genome shotgun (WGS) entry which is preliminary data.</text>
</comment>
<dbReference type="Gene3D" id="3.40.50.10140">
    <property type="entry name" value="Toll/interleukin-1 receptor homology (TIR) domain"/>
    <property type="match status" value="1"/>
</dbReference>
<dbReference type="SUPFAM" id="SSF52200">
    <property type="entry name" value="Toll/Interleukin receptor TIR domain"/>
    <property type="match status" value="1"/>
</dbReference>